<keyword evidence="8" id="KW-1185">Reference proteome</keyword>
<feature type="transmembrane region" description="Helical" evidence="6">
    <location>
        <begin position="327"/>
        <end position="345"/>
    </location>
</feature>
<protein>
    <submittedName>
        <fullName evidence="7">ABC transporter permease</fullName>
    </submittedName>
</protein>
<comment type="subcellular location">
    <subcellularLocation>
        <location evidence="1">Cell membrane</location>
        <topology evidence="1">Multi-pass membrane protein</topology>
    </subcellularLocation>
</comment>
<dbReference type="Pfam" id="PF02653">
    <property type="entry name" value="BPD_transp_2"/>
    <property type="match status" value="1"/>
</dbReference>
<organism evidence="7 8">
    <name type="scientific">Arachnia rubra</name>
    <dbReference type="NCBI Taxonomy" id="1547448"/>
    <lineage>
        <taxon>Bacteria</taxon>
        <taxon>Bacillati</taxon>
        <taxon>Actinomycetota</taxon>
        <taxon>Actinomycetes</taxon>
        <taxon>Propionibacteriales</taxon>
        <taxon>Propionibacteriaceae</taxon>
        <taxon>Arachnia</taxon>
    </lineage>
</organism>
<dbReference type="EMBL" id="CP072384">
    <property type="protein sequence ID" value="QUC07206.1"/>
    <property type="molecule type" value="Genomic_DNA"/>
</dbReference>
<dbReference type="InterPro" id="IPR001851">
    <property type="entry name" value="ABC_transp_permease"/>
</dbReference>
<keyword evidence="2" id="KW-1003">Cell membrane</keyword>
<feature type="transmembrane region" description="Helical" evidence="6">
    <location>
        <begin position="221"/>
        <end position="239"/>
    </location>
</feature>
<feature type="transmembrane region" description="Helical" evidence="6">
    <location>
        <begin position="91"/>
        <end position="112"/>
    </location>
</feature>
<feature type="transmembrane region" description="Helical" evidence="6">
    <location>
        <begin position="301"/>
        <end position="320"/>
    </location>
</feature>
<feature type="transmembrane region" description="Helical" evidence="6">
    <location>
        <begin position="145"/>
        <end position="164"/>
    </location>
</feature>
<sequence length="394" mass="41185">MSAQTNQTKRNRPAWVSTALVTLASLVLAFVVAMIIMVVTDAEIMAKYAYFIARPSDALGASLGKISAIFTAMYVGSLGSVVAVTETTAQAAPLIAAGLGVAVAFRAGLFNIGGQGQAVMGALTAAYIGFSVKGLPIFLHLPLVILAGIVMGAVWGGVVGLIKARTGAHEVILTIMMNYVATITLAYLMMQPFMRQPEVKHPIAPVLEWNATLPRIDGTRLHLGFGLALLAAFACWWLLERTTFGLELQAVGLNPAATATAGISVGRVTVIVMALAGGLAGLGGLIAVTAPEMLTGFPPQLTETIVGTLGFDAITVALLGRSRPLGVVLAGLLFGALKASRTAMVTMASTPHQLVDLIQALIVLFVAAPAFVTWLLPFLRERRVVRTTVEEAKA</sequence>
<evidence type="ECO:0000313" key="7">
    <source>
        <dbReference type="EMBL" id="QUC07206.1"/>
    </source>
</evidence>
<proteinExistence type="predicted"/>
<feature type="transmembrane region" description="Helical" evidence="6">
    <location>
        <begin position="357"/>
        <end position="376"/>
    </location>
</feature>
<dbReference type="PANTHER" id="PTHR47089">
    <property type="entry name" value="ABC TRANSPORTER, PERMEASE PROTEIN"/>
    <property type="match status" value="1"/>
</dbReference>
<gene>
    <name evidence="7" type="ORF">J5A65_09635</name>
</gene>
<keyword evidence="3 6" id="KW-0812">Transmembrane</keyword>
<dbReference type="CDD" id="cd06580">
    <property type="entry name" value="TM_PBP1_transp_TpRbsC_like"/>
    <property type="match status" value="1"/>
</dbReference>
<evidence type="ECO:0000256" key="1">
    <source>
        <dbReference type="ARBA" id="ARBA00004651"/>
    </source>
</evidence>
<feature type="transmembrane region" description="Helical" evidence="6">
    <location>
        <begin position="171"/>
        <end position="190"/>
    </location>
</feature>
<evidence type="ECO:0000256" key="5">
    <source>
        <dbReference type="ARBA" id="ARBA00023136"/>
    </source>
</evidence>
<keyword evidence="5 6" id="KW-0472">Membrane</keyword>
<keyword evidence="4 6" id="KW-1133">Transmembrane helix</keyword>
<evidence type="ECO:0000256" key="4">
    <source>
        <dbReference type="ARBA" id="ARBA00022989"/>
    </source>
</evidence>
<accession>A0ABX7Y2K0</accession>
<reference evidence="7 8" key="1">
    <citation type="submission" date="2021-03" db="EMBL/GenBank/DDBJ databases">
        <title>Human Oral Microbial Genomes.</title>
        <authorList>
            <person name="Johnston C.D."/>
            <person name="Chen T."/>
            <person name="Dewhirst F.E."/>
        </authorList>
    </citation>
    <scope>NUCLEOTIDE SEQUENCE [LARGE SCALE GENOMIC DNA]</scope>
    <source>
        <strain evidence="7 8">DSMZ 100122</strain>
    </source>
</reference>
<evidence type="ECO:0000256" key="6">
    <source>
        <dbReference type="SAM" id="Phobius"/>
    </source>
</evidence>
<feature type="transmembrane region" description="Helical" evidence="6">
    <location>
        <begin position="20"/>
        <end position="42"/>
    </location>
</feature>
<dbReference type="PANTHER" id="PTHR47089:SF1">
    <property type="entry name" value="GUANOSINE ABC TRANSPORTER PERMEASE PROTEIN NUPP"/>
    <property type="match status" value="1"/>
</dbReference>
<evidence type="ECO:0000313" key="8">
    <source>
        <dbReference type="Proteomes" id="UP000678513"/>
    </source>
</evidence>
<dbReference type="Proteomes" id="UP000678513">
    <property type="component" value="Chromosome"/>
</dbReference>
<evidence type="ECO:0000256" key="2">
    <source>
        <dbReference type="ARBA" id="ARBA00022475"/>
    </source>
</evidence>
<dbReference type="RefSeq" id="WP_212321499.1">
    <property type="nucleotide sequence ID" value="NZ_AP024463.1"/>
</dbReference>
<feature type="transmembrane region" description="Helical" evidence="6">
    <location>
        <begin position="268"/>
        <end position="289"/>
    </location>
</feature>
<feature type="transmembrane region" description="Helical" evidence="6">
    <location>
        <begin position="63"/>
        <end position="85"/>
    </location>
</feature>
<name>A0ABX7Y2K0_9ACTN</name>
<evidence type="ECO:0000256" key="3">
    <source>
        <dbReference type="ARBA" id="ARBA00022692"/>
    </source>
</evidence>